<proteinExistence type="predicted"/>
<reference evidence="1" key="1">
    <citation type="submission" date="2019-04" db="EMBL/GenBank/DDBJ databases">
        <title>Microbes associate with the intestines of laboratory mice.</title>
        <authorList>
            <person name="Navarre W."/>
            <person name="Wong E."/>
            <person name="Huang K."/>
            <person name="Tropini C."/>
            <person name="Ng K."/>
            <person name="Yu B."/>
        </authorList>
    </citation>
    <scope>NUCLEOTIDE SEQUENCE</scope>
    <source>
        <strain evidence="1">NM09_H32</strain>
    </source>
</reference>
<name>A0AC61R8Q1_9FIRM</name>
<sequence>MNYLKLPNTDLEVSQIALGCMRIADKTVDEVERLVQCALDLGVNFFDHADIYGGGRSERLFGEALARHPEWRERMVIQTKCAIVPGQRYDFSYDHIVDSVNQSLERLHTDHVEILLLHRPDALCDPQEVARAFDDLYEAGKVKYFGVSNHTPLQILLLEKYLKHKIVINQLQLSIVHSVIIDSGLNMNMTDAFAQDKDGGVLDWCRLNDVQIQAWSIVQASWADGTFLNNPKYGRLNETLERIAARYGVSKATIATAWILRHPARIQAIAGTTSCDHLKENIDACRIELTRQEWYDLYMAAEKPLP</sequence>
<organism evidence="1 2">
    <name type="scientific">Dubosiella muris</name>
    <dbReference type="NCBI Taxonomy" id="3038133"/>
    <lineage>
        <taxon>Bacteria</taxon>
        <taxon>Bacillati</taxon>
        <taxon>Bacillota</taxon>
        <taxon>Erysipelotrichia</taxon>
        <taxon>Erysipelotrichales</taxon>
        <taxon>Erysipelotrichaceae</taxon>
        <taxon>Dubosiella</taxon>
    </lineage>
</organism>
<dbReference type="EMBL" id="SRYG01000005">
    <property type="protein sequence ID" value="TGY66592.1"/>
    <property type="molecule type" value="Genomic_DNA"/>
</dbReference>
<dbReference type="Proteomes" id="UP000308836">
    <property type="component" value="Unassembled WGS sequence"/>
</dbReference>
<evidence type="ECO:0000313" key="2">
    <source>
        <dbReference type="Proteomes" id="UP000308836"/>
    </source>
</evidence>
<keyword evidence="2" id="KW-1185">Reference proteome</keyword>
<comment type="caution">
    <text evidence="1">The sequence shown here is derived from an EMBL/GenBank/DDBJ whole genome shotgun (WGS) entry which is preliminary data.</text>
</comment>
<gene>
    <name evidence="1" type="ORF">E5336_03425</name>
</gene>
<protein>
    <submittedName>
        <fullName evidence="1">Aldo/keto reductase family oxidoreductase</fullName>
    </submittedName>
</protein>
<accession>A0AC61R8Q1</accession>
<evidence type="ECO:0000313" key="1">
    <source>
        <dbReference type="EMBL" id="TGY66592.1"/>
    </source>
</evidence>